<evidence type="ECO:0000313" key="2">
    <source>
        <dbReference type="EMBL" id="KAK0743057.1"/>
    </source>
</evidence>
<dbReference type="Pfam" id="PF00583">
    <property type="entry name" value="Acetyltransf_1"/>
    <property type="match status" value="1"/>
</dbReference>
<evidence type="ECO:0000259" key="1">
    <source>
        <dbReference type="PROSITE" id="PS51186"/>
    </source>
</evidence>
<sequence length="308" mass="34072">MRSRSSAMSDKRQLHSASSKCGVAPLISFEQARRFRQRLTLYSADHTCLLYIYRDQLPIPSLPISLFYQLTSPPHSISQYQNPMSSTNPPATMAFIRPFKPSDTEACKHICIATLPPTLLSAPDSVRSLAPYLWTLPFTTLSPETCLVLDDGTGLAVGYCIGCPSVYTLTTHYPTYLTTVLTPSIPAPKQLTTLAPFLLPDGAVNAEHLVQKAWRADWLIMEDAEALGGQWKGMMHVDILEGWQGKGFGRGLVEGFLGRVKESGEDFGKGVYLGVSPENLKVVGFYERLGWRVWEREGAEGVTMVIDL</sequence>
<dbReference type="InterPro" id="IPR016181">
    <property type="entry name" value="Acyl_CoA_acyltransferase"/>
</dbReference>
<proteinExistence type="predicted"/>
<dbReference type="Gene3D" id="3.40.630.30">
    <property type="match status" value="1"/>
</dbReference>
<protein>
    <recommendedName>
        <fullName evidence="1">N-acetyltransferase domain-containing protein</fullName>
    </recommendedName>
</protein>
<dbReference type="AlphaFoldDB" id="A0AA40K2B6"/>
<dbReference type="EMBL" id="JAUKUD010000005">
    <property type="protein sequence ID" value="KAK0743057.1"/>
    <property type="molecule type" value="Genomic_DNA"/>
</dbReference>
<dbReference type="PROSITE" id="PS51186">
    <property type="entry name" value="GNAT"/>
    <property type="match status" value="1"/>
</dbReference>
<dbReference type="InterPro" id="IPR000182">
    <property type="entry name" value="GNAT_dom"/>
</dbReference>
<evidence type="ECO:0000313" key="3">
    <source>
        <dbReference type="Proteomes" id="UP001172155"/>
    </source>
</evidence>
<reference evidence="2" key="1">
    <citation type="submission" date="2023-06" db="EMBL/GenBank/DDBJ databases">
        <title>Genome-scale phylogeny and comparative genomics of the fungal order Sordariales.</title>
        <authorList>
            <consortium name="Lawrence Berkeley National Laboratory"/>
            <person name="Hensen N."/>
            <person name="Bonometti L."/>
            <person name="Westerberg I."/>
            <person name="Brannstrom I.O."/>
            <person name="Guillou S."/>
            <person name="Cros-Aarteil S."/>
            <person name="Calhoun S."/>
            <person name="Haridas S."/>
            <person name="Kuo A."/>
            <person name="Mondo S."/>
            <person name="Pangilinan J."/>
            <person name="Riley R."/>
            <person name="LaButti K."/>
            <person name="Andreopoulos B."/>
            <person name="Lipzen A."/>
            <person name="Chen C."/>
            <person name="Yanf M."/>
            <person name="Daum C."/>
            <person name="Ng V."/>
            <person name="Clum A."/>
            <person name="Steindorff A."/>
            <person name="Ohm R."/>
            <person name="Martin F."/>
            <person name="Silar P."/>
            <person name="Natvig D."/>
            <person name="Lalanne C."/>
            <person name="Gautier V."/>
            <person name="Ament-velasquez S.L."/>
            <person name="Kruys A."/>
            <person name="Hutchinson M.I."/>
            <person name="Powell A.J."/>
            <person name="Barry K."/>
            <person name="Miller A.N."/>
            <person name="Grigoriev I.V."/>
            <person name="Debuchy R."/>
            <person name="Gladieux P."/>
            <person name="Thoren M.H."/>
            <person name="Johannesson H."/>
        </authorList>
    </citation>
    <scope>NUCLEOTIDE SEQUENCE</scope>
    <source>
        <strain evidence="2">SMH3187-1</strain>
    </source>
</reference>
<dbReference type="SUPFAM" id="SSF55729">
    <property type="entry name" value="Acyl-CoA N-acyltransferases (Nat)"/>
    <property type="match status" value="1"/>
</dbReference>
<dbReference type="Proteomes" id="UP001172155">
    <property type="component" value="Unassembled WGS sequence"/>
</dbReference>
<dbReference type="GO" id="GO:0016747">
    <property type="term" value="F:acyltransferase activity, transferring groups other than amino-acyl groups"/>
    <property type="evidence" value="ECO:0007669"/>
    <property type="project" value="InterPro"/>
</dbReference>
<comment type="caution">
    <text evidence="2">The sequence shown here is derived from an EMBL/GenBank/DDBJ whole genome shotgun (WGS) entry which is preliminary data.</text>
</comment>
<name>A0AA40K2B6_9PEZI</name>
<organism evidence="2 3">
    <name type="scientific">Schizothecium vesticola</name>
    <dbReference type="NCBI Taxonomy" id="314040"/>
    <lineage>
        <taxon>Eukaryota</taxon>
        <taxon>Fungi</taxon>
        <taxon>Dikarya</taxon>
        <taxon>Ascomycota</taxon>
        <taxon>Pezizomycotina</taxon>
        <taxon>Sordariomycetes</taxon>
        <taxon>Sordariomycetidae</taxon>
        <taxon>Sordariales</taxon>
        <taxon>Schizotheciaceae</taxon>
        <taxon>Schizothecium</taxon>
    </lineage>
</organism>
<accession>A0AA40K2B6</accession>
<feature type="domain" description="N-acetyltransferase" evidence="1">
    <location>
        <begin position="178"/>
        <end position="308"/>
    </location>
</feature>
<keyword evidence="3" id="KW-1185">Reference proteome</keyword>
<gene>
    <name evidence="2" type="ORF">B0T18DRAFT_414323</name>
</gene>